<evidence type="ECO:0000313" key="3">
    <source>
        <dbReference type="Proteomes" id="UP001163882"/>
    </source>
</evidence>
<accession>A0ABY6INL7</accession>
<sequence length="300" mass="31419">MGTMHSYAFRLAALVLVAALAFGAIAALAIVRLQYLGQSGAEPLVTEIAAAEQSVNLIAEEPAISEPEPEPETGSEPKPEPAPEPEPEPIVADIAAAPQPAEPAAQTTQSSMTEELFQQSFVSVAIEPEPEPEPETEAEPESSVAASGLPIWLDLPDMTPTLEGLQTEALEVALADAPDEVPDQPASTTAALSPPEPEIASAPDENCDTASPNWAMFLFDSTTLGGWGRVPNVRVVPMGFCADTRQVLEGQMQADGRLRALRSAAAGDQLVSLALQRAARGPEDVFAVAADGSVLNVYVY</sequence>
<organism evidence="2 3">
    <name type="scientific">Pelagibacterium flavum</name>
    <dbReference type="NCBI Taxonomy" id="2984530"/>
    <lineage>
        <taxon>Bacteria</taxon>
        <taxon>Pseudomonadati</taxon>
        <taxon>Pseudomonadota</taxon>
        <taxon>Alphaproteobacteria</taxon>
        <taxon>Hyphomicrobiales</taxon>
        <taxon>Devosiaceae</taxon>
        <taxon>Pelagibacterium</taxon>
    </lineage>
</organism>
<proteinExistence type="predicted"/>
<reference evidence="2" key="1">
    <citation type="submission" date="2022-10" db="EMBL/GenBank/DDBJ databases">
        <title>YIM 151497 complete genome.</title>
        <authorList>
            <person name="Chen X."/>
        </authorList>
    </citation>
    <scope>NUCLEOTIDE SEQUENCE</scope>
    <source>
        <strain evidence="2">YIM 151497</strain>
    </source>
</reference>
<dbReference type="EMBL" id="CP107716">
    <property type="protein sequence ID" value="UYQ71034.1"/>
    <property type="molecule type" value="Genomic_DNA"/>
</dbReference>
<name>A0ABY6INL7_9HYPH</name>
<dbReference type="RefSeq" id="WP_264224698.1">
    <property type="nucleotide sequence ID" value="NZ_CP107716.1"/>
</dbReference>
<feature type="region of interest" description="Disordered" evidence="1">
    <location>
        <begin position="62"/>
        <end position="88"/>
    </location>
</feature>
<evidence type="ECO:0000313" key="2">
    <source>
        <dbReference type="EMBL" id="UYQ71034.1"/>
    </source>
</evidence>
<gene>
    <name evidence="2" type="ORF">OF122_13305</name>
</gene>
<protein>
    <submittedName>
        <fullName evidence="2">Uncharacterized protein</fullName>
    </submittedName>
</protein>
<dbReference type="Proteomes" id="UP001163882">
    <property type="component" value="Chromosome"/>
</dbReference>
<feature type="region of interest" description="Disordered" evidence="1">
    <location>
        <begin position="179"/>
        <end position="207"/>
    </location>
</feature>
<keyword evidence="3" id="KW-1185">Reference proteome</keyword>
<evidence type="ECO:0000256" key="1">
    <source>
        <dbReference type="SAM" id="MobiDB-lite"/>
    </source>
</evidence>